<dbReference type="SUPFAM" id="SSF56112">
    <property type="entry name" value="Protein kinase-like (PK-like)"/>
    <property type="match status" value="1"/>
</dbReference>
<dbReference type="PROSITE" id="PS50011">
    <property type="entry name" value="PROTEIN_KINASE_DOM"/>
    <property type="match status" value="1"/>
</dbReference>
<dbReference type="SUPFAM" id="SSF50993">
    <property type="entry name" value="Peptidase/esterase 'gauge' domain"/>
    <property type="match status" value="1"/>
</dbReference>
<gene>
    <name evidence="6" type="ORF">A7U60_g1720</name>
</gene>
<dbReference type="PROSITE" id="PS50082">
    <property type="entry name" value="WD_REPEATS_2"/>
    <property type="match status" value="2"/>
</dbReference>
<dbReference type="InterPro" id="IPR008271">
    <property type="entry name" value="Ser/Thr_kinase_AS"/>
</dbReference>
<evidence type="ECO:0000256" key="4">
    <source>
        <dbReference type="SAM" id="MobiDB-lite"/>
    </source>
</evidence>
<keyword evidence="2" id="KW-0677">Repeat</keyword>
<reference evidence="6" key="1">
    <citation type="submission" date="2016-06" db="EMBL/GenBank/DDBJ databases">
        <title>Draft Genome sequence of the fungus Inonotus baumii.</title>
        <authorList>
            <person name="Zhu H."/>
            <person name="Lin W."/>
        </authorList>
    </citation>
    <scope>NUCLEOTIDE SEQUENCE</scope>
    <source>
        <strain evidence="6">821</strain>
    </source>
</reference>
<dbReference type="Pfam" id="PF00400">
    <property type="entry name" value="WD40"/>
    <property type="match status" value="4"/>
</dbReference>
<dbReference type="SUPFAM" id="SSF50978">
    <property type="entry name" value="WD40 repeat-like"/>
    <property type="match status" value="1"/>
</dbReference>
<dbReference type="InterPro" id="IPR011009">
    <property type="entry name" value="Kinase-like_dom_sf"/>
</dbReference>
<dbReference type="GO" id="GO:0004672">
    <property type="term" value="F:protein kinase activity"/>
    <property type="evidence" value="ECO:0007669"/>
    <property type="project" value="InterPro"/>
</dbReference>
<protein>
    <submittedName>
        <fullName evidence="6">WD40 repeat-like protein</fullName>
    </submittedName>
</protein>
<evidence type="ECO:0000313" key="6">
    <source>
        <dbReference type="EMBL" id="OCB91027.1"/>
    </source>
</evidence>
<feature type="repeat" description="WD" evidence="3">
    <location>
        <begin position="129"/>
        <end position="170"/>
    </location>
</feature>
<comment type="caution">
    <text evidence="6">The sequence shown here is derived from an EMBL/GenBank/DDBJ whole genome shotgun (WGS) entry which is preliminary data.</text>
</comment>
<proteinExistence type="predicted"/>
<dbReference type="GO" id="GO:0005524">
    <property type="term" value="F:ATP binding"/>
    <property type="evidence" value="ECO:0007669"/>
    <property type="project" value="InterPro"/>
</dbReference>
<feature type="domain" description="Protein kinase" evidence="5">
    <location>
        <begin position="452"/>
        <end position="728"/>
    </location>
</feature>
<dbReference type="Pfam" id="PF00069">
    <property type="entry name" value="Pkinase"/>
    <property type="match status" value="1"/>
</dbReference>
<name>A0A9Q5I4H6_SANBA</name>
<organism evidence="6 7">
    <name type="scientific">Sanghuangporus baumii</name>
    <name type="common">Phellinus baumii</name>
    <dbReference type="NCBI Taxonomy" id="108892"/>
    <lineage>
        <taxon>Eukaryota</taxon>
        <taxon>Fungi</taxon>
        <taxon>Dikarya</taxon>
        <taxon>Basidiomycota</taxon>
        <taxon>Agaricomycotina</taxon>
        <taxon>Agaricomycetes</taxon>
        <taxon>Hymenochaetales</taxon>
        <taxon>Hymenochaetaceae</taxon>
        <taxon>Sanghuangporus</taxon>
    </lineage>
</organism>
<dbReference type="InterPro" id="IPR001680">
    <property type="entry name" value="WD40_rpt"/>
</dbReference>
<dbReference type="InterPro" id="IPR020472">
    <property type="entry name" value="WD40_PAC1"/>
</dbReference>
<dbReference type="Gene3D" id="1.10.510.10">
    <property type="entry name" value="Transferase(Phosphotransferase) domain 1"/>
    <property type="match status" value="1"/>
</dbReference>
<dbReference type="InterPro" id="IPR015943">
    <property type="entry name" value="WD40/YVTN_repeat-like_dom_sf"/>
</dbReference>
<keyword evidence="1 3" id="KW-0853">WD repeat</keyword>
<dbReference type="InterPro" id="IPR036322">
    <property type="entry name" value="WD40_repeat_dom_sf"/>
</dbReference>
<dbReference type="Proteomes" id="UP000757232">
    <property type="component" value="Unassembled WGS sequence"/>
</dbReference>
<dbReference type="Gene3D" id="2.130.10.10">
    <property type="entry name" value="YVTN repeat-like/Quinoprotein amine dehydrogenase"/>
    <property type="match status" value="1"/>
</dbReference>
<dbReference type="PROSITE" id="PS00108">
    <property type="entry name" value="PROTEIN_KINASE_ST"/>
    <property type="match status" value="1"/>
</dbReference>
<dbReference type="AlphaFoldDB" id="A0A9Q5I4H6"/>
<dbReference type="PANTHER" id="PTHR10971">
    <property type="entry name" value="MRNA EXPORT FACTOR AND BUB3"/>
    <property type="match status" value="1"/>
</dbReference>
<dbReference type="InterPro" id="IPR000719">
    <property type="entry name" value="Prot_kinase_dom"/>
</dbReference>
<dbReference type="CDD" id="cd00180">
    <property type="entry name" value="PKc"/>
    <property type="match status" value="1"/>
</dbReference>
<dbReference type="PRINTS" id="PR00320">
    <property type="entry name" value="GPROTEINBRPT"/>
</dbReference>
<feature type="repeat" description="WD" evidence="3">
    <location>
        <begin position="274"/>
        <end position="315"/>
    </location>
</feature>
<keyword evidence="7" id="KW-1185">Reference proteome</keyword>
<evidence type="ECO:0000259" key="5">
    <source>
        <dbReference type="PROSITE" id="PS50011"/>
    </source>
</evidence>
<feature type="region of interest" description="Disordered" evidence="4">
    <location>
        <begin position="802"/>
        <end position="824"/>
    </location>
</feature>
<accession>A0A9Q5I4H6</accession>
<evidence type="ECO:0000256" key="2">
    <source>
        <dbReference type="ARBA" id="ARBA00022737"/>
    </source>
</evidence>
<sequence>MTLQWKGVALRKTPEVFVFSRTIKPIQKVITTTKMSEKDKEQYALKSPPFDSISSVKFSPTNPTHLLASSWDTTVRFYDVTVNEQRCKFDHRAAVLDCCFSSDGMHGFSGGLDTSVREFDLETENFRHLGQHDSAVSRLVYAKPLNQVISGSWDRTLRFWDSRAPNALQSTHSLPERVYGMDISGTTLVVAMASRLFHIYDVRRMDSPAQVRESSLKFLTRGTACMADGQGYAVGSVEGRISVEFFDPSPEAQKKKYAFKCHRQSVKNKETDKDEEHVWPVNTIAFHPVYNTFASGGSDGTVSLWDHESRKRLRQVGKYPEAINSLAFNCDGTRLAIAVSYNWDKGPAGLKAFGESSPKIWVQKLHTDYSLKDGLDRKSFARRSAVVVHVHFIPFIHSEQYAYLRVWFGTKRLLLHTDYSLKDGLDRKSFARQSTVVVDVHFIPFIHSEQSNEDGYSYGQLIRGVVLSRRGESSPEEPMAISPRGRCVIGEGMVNVAVKCLRFYLKKDIRTLFEKEIHVWSKLRHENFLSLLGYAFDAETGFPLLVSEWMDNGSAWNYANLRPEDSVFNLVFGIANGLAYLHLNGVVHSDIKADNVLVSSSGDALICDFGCSRMIAVWRTLVQETHGKDGGIWNDCIRWNWHFVDGLFAKLSDFQVLTALLEHATSSFPTLLPNDFHYEEIRILRAICTACWRRSPQYRPDMSWILHKISDSPVSLQIQSDLQAHTRFGECTAVQTDSGRLSDDRSYSGFELTELISAIDSEFSCDGKSTIIESGIEGSPMSSDPLLQIVDMTYRAIPFRPARSNSGSACQTRKPRRKEGDKMRGPSVVSLLKSLYTF</sequence>
<dbReference type="EMBL" id="LNZH02000108">
    <property type="protein sequence ID" value="OCB91027.1"/>
    <property type="molecule type" value="Genomic_DNA"/>
</dbReference>
<evidence type="ECO:0000313" key="7">
    <source>
        <dbReference type="Proteomes" id="UP000757232"/>
    </source>
</evidence>
<dbReference type="PROSITE" id="PS50294">
    <property type="entry name" value="WD_REPEATS_REGION"/>
    <property type="match status" value="2"/>
</dbReference>
<evidence type="ECO:0000256" key="3">
    <source>
        <dbReference type="PROSITE-ProRule" id="PRU00221"/>
    </source>
</evidence>
<evidence type="ECO:0000256" key="1">
    <source>
        <dbReference type="ARBA" id="ARBA00022574"/>
    </source>
</evidence>
<dbReference type="SMART" id="SM00220">
    <property type="entry name" value="S_TKc"/>
    <property type="match status" value="1"/>
</dbReference>
<dbReference type="SMART" id="SM00320">
    <property type="entry name" value="WD40"/>
    <property type="match status" value="4"/>
</dbReference>
<dbReference type="OrthoDB" id="10262475at2759"/>